<comment type="similarity">
    <text evidence="2">Belongs to the janus family.</text>
</comment>
<dbReference type="FunFam" id="3.50.20.20:FF:000002">
    <property type="entry name" value="Sex-regulated protein janus-B"/>
    <property type="match status" value="1"/>
</dbReference>
<evidence type="ECO:0000256" key="1">
    <source>
        <dbReference type="ARBA" id="ARBA00002508"/>
    </source>
</evidence>
<sequence length="138" mass="15746">MQYYSTLNRLPRCLKSFSRYFSIDRNLKEVPRVRISEGRIRYLLMLAHNHGHMGFGMSIIRGGDVEDHLDIFDQTLAELEPMGICAKCLGGGLINMDKAKKKITIYGKSRTFGEADHSRTRSILQSSTNYKDFKIVVG</sequence>
<dbReference type="SMR" id="B3MSV5"/>
<gene>
    <name evidence="8" type="primary">Dana\GF19996</name>
    <name evidence="8" type="synonym">dana_GLEANR_22401</name>
    <name evidence="8" type="ORF">GF19996</name>
</gene>
<dbReference type="InterPro" id="IPR038596">
    <property type="entry name" value="Janus_sf"/>
</dbReference>
<dbReference type="GO" id="GO:0030154">
    <property type="term" value="P:cell differentiation"/>
    <property type="evidence" value="ECO:0007669"/>
    <property type="project" value="UniProtKB-KW"/>
</dbReference>
<feature type="active site" description="Proton acceptor" evidence="6">
    <location>
        <position position="68"/>
    </location>
</feature>
<keyword evidence="9" id="KW-1185">Reference proteome</keyword>
<evidence type="ECO:0000313" key="9">
    <source>
        <dbReference type="Proteomes" id="UP000007801"/>
    </source>
</evidence>
<comment type="function">
    <text evidence="1">JanA and janB regulate somatic sex differentiation.</text>
</comment>
<dbReference type="FunCoup" id="B3MSV5">
    <property type="interactions" value="22"/>
</dbReference>
<keyword evidence="4" id="KW-0726">Sexual differentiation</keyword>
<dbReference type="STRING" id="7217.B3MSV5"/>
<dbReference type="AlphaFoldDB" id="B3MSV5"/>
<accession>B3MSV5</accession>
<evidence type="ECO:0000256" key="6">
    <source>
        <dbReference type="PIRSR" id="PIRSR607702-1"/>
    </source>
</evidence>
<dbReference type="InParanoid" id="B3MSV5"/>
<dbReference type="GO" id="GO:0005829">
    <property type="term" value="C:cytosol"/>
    <property type="evidence" value="ECO:0007669"/>
    <property type="project" value="TreeGrafter"/>
</dbReference>
<dbReference type="PANTHER" id="PTHR12258">
    <property type="entry name" value="JANUS-A/JANUS-B"/>
    <property type="match status" value="1"/>
</dbReference>
<dbReference type="PANTHER" id="PTHR12258:SF5">
    <property type="entry name" value="BCDNA.GH02250-RELATED"/>
    <property type="match status" value="1"/>
</dbReference>
<feature type="binding site" evidence="7">
    <location>
        <position position="41"/>
    </location>
    <ligand>
        <name>substrate</name>
    </ligand>
</feature>
<reference evidence="8 9" key="1">
    <citation type="journal article" date="2007" name="Nature">
        <title>Evolution of genes and genomes on the Drosophila phylogeny.</title>
        <authorList>
            <consortium name="Drosophila 12 Genomes Consortium"/>
            <person name="Clark A.G."/>
            <person name="Eisen M.B."/>
            <person name="Smith D.R."/>
            <person name="Bergman C.M."/>
            <person name="Oliver B."/>
            <person name="Markow T.A."/>
            <person name="Kaufman T.C."/>
            <person name="Kellis M."/>
            <person name="Gelbart W."/>
            <person name="Iyer V.N."/>
            <person name="Pollard D.A."/>
            <person name="Sackton T.B."/>
            <person name="Larracuente A.M."/>
            <person name="Singh N.D."/>
            <person name="Abad J.P."/>
            <person name="Abt D.N."/>
            <person name="Adryan B."/>
            <person name="Aguade M."/>
            <person name="Akashi H."/>
            <person name="Anderson W.W."/>
            <person name="Aquadro C.F."/>
            <person name="Ardell D.H."/>
            <person name="Arguello R."/>
            <person name="Artieri C.G."/>
            <person name="Barbash D.A."/>
            <person name="Barker D."/>
            <person name="Barsanti P."/>
            <person name="Batterham P."/>
            <person name="Batzoglou S."/>
            <person name="Begun D."/>
            <person name="Bhutkar A."/>
            <person name="Blanco E."/>
            <person name="Bosak S.A."/>
            <person name="Bradley R.K."/>
            <person name="Brand A.D."/>
            <person name="Brent M.R."/>
            <person name="Brooks A.N."/>
            <person name="Brown R.H."/>
            <person name="Butlin R.K."/>
            <person name="Caggese C."/>
            <person name="Calvi B.R."/>
            <person name="Bernardo de Carvalho A."/>
            <person name="Caspi A."/>
            <person name="Castrezana S."/>
            <person name="Celniker S.E."/>
            <person name="Chang J.L."/>
            <person name="Chapple C."/>
            <person name="Chatterji S."/>
            <person name="Chinwalla A."/>
            <person name="Civetta A."/>
            <person name="Clifton S.W."/>
            <person name="Comeron J.M."/>
            <person name="Costello J.C."/>
            <person name="Coyne J.A."/>
            <person name="Daub J."/>
            <person name="David R.G."/>
            <person name="Delcher A.L."/>
            <person name="Delehaunty K."/>
            <person name="Do C.B."/>
            <person name="Ebling H."/>
            <person name="Edwards K."/>
            <person name="Eickbush T."/>
            <person name="Evans J.D."/>
            <person name="Filipski A."/>
            <person name="Findeiss S."/>
            <person name="Freyhult E."/>
            <person name="Fulton L."/>
            <person name="Fulton R."/>
            <person name="Garcia A.C."/>
            <person name="Gardiner A."/>
            <person name="Garfield D.A."/>
            <person name="Garvin B.E."/>
            <person name="Gibson G."/>
            <person name="Gilbert D."/>
            <person name="Gnerre S."/>
            <person name="Godfrey J."/>
            <person name="Good R."/>
            <person name="Gotea V."/>
            <person name="Gravely B."/>
            <person name="Greenberg A.J."/>
            <person name="Griffiths-Jones S."/>
            <person name="Gross S."/>
            <person name="Guigo R."/>
            <person name="Gustafson E.A."/>
            <person name="Haerty W."/>
            <person name="Hahn M.W."/>
            <person name="Halligan D.L."/>
            <person name="Halpern A.L."/>
            <person name="Halter G.M."/>
            <person name="Han M.V."/>
            <person name="Heger A."/>
            <person name="Hillier L."/>
            <person name="Hinrichs A.S."/>
            <person name="Holmes I."/>
            <person name="Hoskins R.A."/>
            <person name="Hubisz M.J."/>
            <person name="Hultmark D."/>
            <person name="Huntley M.A."/>
            <person name="Jaffe D.B."/>
            <person name="Jagadeeshan S."/>
            <person name="Jeck W.R."/>
            <person name="Johnson J."/>
            <person name="Jones C.D."/>
            <person name="Jordan W.C."/>
            <person name="Karpen G.H."/>
            <person name="Kataoka E."/>
            <person name="Keightley P.D."/>
            <person name="Kheradpour P."/>
            <person name="Kirkness E.F."/>
            <person name="Koerich L.B."/>
            <person name="Kristiansen K."/>
            <person name="Kudrna D."/>
            <person name="Kulathinal R.J."/>
            <person name="Kumar S."/>
            <person name="Kwok R."/>
            <person name="Lander E."/>
            <person name="Langley C.H."/>
            <person name="Lapoint R."/>
            <person name="Lazzaro B.P."/>
            <person name="Lee S.J."/>
            <person name="Levesque L."/>
            <person name="Li R."/>
            <person name="Lin C.F."/>
            <person name="Lin M.F."/>
            <person name="Lindblad-Toh K."/>
            <person name="Llopart A."/>
            <person name="Long M."/>
            <person name="Low L."/>
            <person name="Lozovsky E."/>
            <person name="Lu J."/>
            <person name="Luo M."/>
            <person name="Machado C.A."/>
            <person name="Makalowski W."/>
            <person name="Marzo M."/>
            <person name="Matsuda M."/>
            <person name="Matzkin L."/>
            <person name="McAllister B."/>
            <person name="McBride C.S."/>
            <person name="McKernan B."/>
            <person name="McKernan K."/>
            <person name="Mendez-Lago M."/>
            <person name="Minx P."/>
            <person name="Mollenhauer M.U."/>
            <person name="Montooth K."/>
            <person name="Mount S.M."/>
            <person name="Mu X."/>
            <person name="Myers E."/>
            <person name="Negre B."/>
            <person name="Newfeld S."/>
            <person name="Nielsen R."/>
            <person name="Noor M.A."/>
            <person name="O'Grady P."/>
            <person name="Pachter L."/>
            <person name="Papaceit M."/>
            <person name="Parisi M.J."/>
            <person name="Parisi M."/>
            <person name="Parts L."/>
            <person name="Pedersen J.S."/>
            <person name="Pesole G."/>
            <person name="Phillippy A.M."/>
            <person name="Ponting C.P."/>
            <person name="Pop M."/>
            <person name="Porcelli D."/>
            <person name="Powell J.R."/>
            <person name="Prohaska S."/>
            <person name="Pruitt K."/>
            <person name="Puig M."/>
            <person name="Quesneville H."/>
            <person name="Ram K.R."/>
            <person name="Rand D."/>
            <person name="Rasmussen M.D."/>
            <person name="Reed L.K."/>
            <person name="Reenan R."/>
            <person name="Reily A."/>
            <person name="Remington K.A."/>
            <person name="Rieger T.T."/>
            <person name="Ritchie M.G."/>
            <person name="Robin C."/>
            <person name="Rogers Y.H."/>
            <person name="Rohde C."/>
            <person name="Rozas J."/>
            <person name="Rubenfield M.J."/>
            <person name="Ruiz A."/>
            <person name="Russo S."/>
            <person name="Salzberg S.L."/>
            <person name="Sanchez-Gracia A."/>
            <person name="Saranga D.J."/>
            <person name="Sato H."/>
            <person name="Schaeffer S.W."/>
            <person name="Schatz M.C."/>
            <person name="Schlenke T."/>
            <person name="Schwartz R."/>
            <person name="Segarra C."/>
            <person name="Singh R.S."/>
            <person name="Sirot L."/>
            <person name="Sirota M."/>
            <person name="Sisneros N.B."/>
            <person name="Smith C.D."/>
            <person name="Smith T.F."/>
            <person name="Spieth J."/>
            <person name="Stage D.E."/>
            <person name="Stark A."/>
            <person name="Stephan W."/>
            <person name="Strausberg R.L."/>
            <person name="Strempel S."/>
            <person name="Sturgill D."/>
            <person name="Sutton G."/>
            <person name="Sutton G.G."/>
            <person name="Tao W."/>
            <person name="Teichmann S."/>
            <person name="Tobari Y.N."/>
            <person name="Tomimura Y."/>
            <person name="Tsolas J.M."/>
            <person name="Valente V.L."/>
            <person name="Venter E."/>
            <person name="Venter J.C."/>
            <person name="Vicario S."/>
            <person name="Vieira F.G."/>
            <person name="Vilella A.J."/>
            <person name="Villasante A."/>
            <person name="Walenz B."/>
            <person name="Wang J."/>
            <person name="Wasserman M."/>
            <person name="Watts T."/>
            <person name="Wilson D."/>
            <person name="Wilson R.K."/>
            <person name="Wing R.A."/>
            <person name="Wolfner M.F."/>
            <person name="Wong A."/>
            <person name="Wong G.K."/>
            <person name="Wu C.I."/>
            <person name="Wu G."/>
            <person name="Yamamoto D."/>
            <person name="Yang H.P."/>
            <person name="Yang S.P."/>
            <person name="Yorke J.A."/>
            <person name="Yoshida K."/>
            <person name="Zdobnov E."/>
            <person name="Zhang P."/>
            <person name="Zhang Y."/>
            <person name="Zimin A.V."/>
            <person name="Baldwin J."/>
            <person name="Abdouelleil A."/>
            <person name="Abdulkadir J."/>
            <person name="Abebe A."/>
            <person name="Abera B."/>
            <person name="Abreu J."/>
            <person name="Acer S.C."/>
            <person name="Aftuck L."/>
            <person name="Alexander A."/>
            <person name="An P."/>
            <person name="Anderson E."/>
            <person name="Anderson S."/>
            <person name="Arachi H."/>
            <person name="Azer M."/>
            <person name="Bachantsang P."/>
            <person name="Barry A."/>
            <person name="Bayul T."/>
            <person name="Berlin A."/>
            <person name="Bessette D."/>
            <person name="Bloom T."/>
            <person name="Blye J."/>
            <person name="Boguslavskiy L."/>
            <person name="Bonnet C."/>
            <person name="Boukhgalter B."/>
            <person name="Bourzgui I."/>
            <person name="Brown A."/>
            <person name="Cahill P."/>
            <person name="Channer S."/>
            <person name="Cheshatsang Y."/>
            <person name="Chuda L."/>
            <person name="Citroen M."/>
            <person name="Collymore A."/>
            <person name="Cooke P."/>
            <person name="Costello M."/>
            <person name="D'Aco K."/>
            <person name="Daza R."/>
            <person name="De Haan G."/>
            <person name="DeGray S."/>
            <person name="DeMaso C."/>
            <person name="Dhargay N."/>
            <person name="Dooley K."/>
            <person name="Dooley E."/>
            <person name="Doricent M."/>
            <person name="Dorje P."/>
            <person name="Dorjee K."/>
            <person name="Dupes A."/>
            <person name="Elong R."/>
            <person name="Falk J."/>
            <person name="Farina A."/>
            <person name="Faro S."/>
            <person name="Ferguson D."/>
            <person name="Fisher S."/>
            <person name="Foley C.D."/>
            <person name="Franke A."/>
            <person name="Friedrich D."/>
            <person name="Gadbois L."/>
            <person name="Gearin G."/>
            <person name="Gearin C.R."/>
            <person name="Giannoukos G."/>
            <person name="Goode T."/>
            <person name="Graham J."/>
            <person name="Grandbois E."/>
            <person name="Grewal S."/>
            <person name="Gyaltsen K."/>
            <person name="Hafez N."/>
            <person name="Hagos B."/>
            <person name="Hall J."/>
            <person name="Henson C."/>
            <person name="Hollinger A."/>
            <person name="Honan T."/>
            <person name="Huard M.D."/>
            <person name="Hughes L."/>
            <person name="Hurhula B."/>
            <person name="Husby M.E."/>
            <person name="Kamat A."/>
            <person name="Kanga B."/>
            <person name="Kashin S."/>
            <person name="Khazanovich D."/>
            <person name="Kisner P."/>
            <person name="Lance K."/>
            <person name="Lara M."/>
            <person name="Lee W."/>
            <person name="Lennon N."/>
            <person name="Letendre F."/>
            <person name="LeVine R."/>
            <person name="Lipovsky A."/>
            <person name="Liu X."/>
            <person name="Liu J."/>
            <person name="Liu S."/>
            <person name="Lokyitsang T."/>
            <person name="Lokyitsang Y."/>
            <person name="Lubonja R."/>
            <person name="Lui A."/>
            <person name="MacDonald P."/>
            <person name="Magnisalis V."/>
            <person name="Maru K."/>
            <person name="Matthews C."/>
            <person name="McCusker W."/>
            <person name="McDonough S."/>
            <person name="Mehta T."/>
            <person name="Meldrim J."/>
            <person name="Meneus L."/>
            <person name="Mihai O."/>
            <person name="Mihalev A."/>
            <person name="Mihova T."/>
            <person name="Mittelman R."/>
            <person name="Mlenga V."/>
            <person name="Montmayeur A."/>
            <person name="Mulrain L."/>
            <person name="Navidi A."/>
            <person name="Naylor J."/>
            <person name="Negash T."/>
            <person name="Nguyen T."/>
            <person name="Nguyen N."/>
            <person name="Nicol R."/>
            <person name="Norbu C."/>
            <person name="Norbu N."/>
            <person name="Novod N."/>
            <person name="O'Neill B."/>
            <person name="Osman S."/>
            <person name="Markiewicz E."/>
            <person name="Oyono O.L."/>
            <person name="Patti C."/>
            <person name="Phunkhang P."/>
            <person name="Pierre F."/>
            <person name="Priest M."/>
            <person name="Raghuraman S."/>
            <person name="Rege F."/>
            <person name="Reyes R."/>
            <person name="Rise C."/>
            <person name="Rogov P."/>
            <person name="Ross K."/>
            <person name="Ryan E."/>
            <person name="Settipalli S."/>
            <person name="Shea T."/>
            <person name="Sherpa N."/>
            <person name="Shi L."/>
            <person name="Shih D."/>
            <person name="Sparrow T."/>
            <person name="Spaulding J."/>
            <person name="Stalker J."/>
            <person name="Stange-Thomann N."/>
            <person name="Stavropoulos S."/>
            <person name="Stone C."/>
            <person name="Strader C."/>
            <person name="Tesfaye S."/>
            <person name="Thomson T."/>
            <person name="Thoulutsang Y."/>
            <person name="Thoulutsang D."/>
            <person name="Topham K."/>
            <person name="Topping I."/>
            <person name="Tsamla T."/>
            <person name="Vassiliev H."/>
            <person name="Vo A."/>
            <person name="Wangchuk T."/>
            <person name="Wangdi T."/>
            <person name="Weiand M."/>
            <person name="Wilkinson J."/>
            <person name="Wilson A."/>
            <person name="Yadav S."/>
            <person name="Young G."/>
            <person name="Yu Q."/>
            <person name="Zembek L."/>
            <person name="Zhong D."/>
            <person name="Zimmer A."/>
            <person name="Zwirko Z."/>
            <person name="Jaffe D.B."/>
            <person name="Alvarez P."/>
            <person name="Brockman W."/>
            <person name="Butler J."/>
            <person name="Chin C."/>
            <person name="Gnerre S."/>
            <person name="Grabherr M."/>
            <person name="Kleber M."/>
            <person name="Mauceli E."/>
            <person name="MacCallum I."/>
        </authorList>
    </citation>
    <scope>NUCLEOTIDE SEQUENCE [LARGE SCALE GENOMIC DNA]</scope>
    <source>
        <strain evidence="9">Tucson 14024-0371.13</strain>
    </source>
</reference>
<dbReference type="SUPFAM" id="SSF143724">
    <property type="entry name" value="PHP14-like"/>
    <property type="match status" value="1"/>
</dbReference>
<dbReference type="Pfam" id="PF05005">
    <property type="entry name" value="Ocnus"/>
    <property type="match status" value="1"/>
</dbReference>
<evidence type="ECO:0000256" key="4">
    <source>
        <dbReference type="ARBA" id="ARBA00022928"/>
    </source>
</evidence>
<evidence type="ECO:0000256" key="5">
    <source>
        <dbReference type="ARBA" id="ARBA00068496"/>
    </source>
</evidence>
<dbReference type="KEGG" id="dan:6502728"/>
<proteinExistence type="inferred from homology"/>
<dbReference type="HOGENOM" id="CLU_120717_1_0_1"/>
<evidence type="ECO:0000313" key="8">
    <source>
        <dbReference type="EMBL" id="EDV30345.2"/>
    </source>
</evidence>
<dbReference type="OrthoDB" id="10249612at2759"/>
<evidence type="ECO:0000256" key="7">
    <source>
        <dbReference type="PIRSR" id="PIRSR607702-2"/>
    </source>
</evidence>
<evidence type="ECO:0000256" key="2">
    <source>
        <dbReference type="ARBA" id="ARBA00010971"/>
    </source>
</evidence>
<keyword evidence="3" id="KW-0221">Differentiation</keyword>
<dbReference type="Proteomes" id="UP000007801">
    <property type="component" value="Unassembled WGS sequence"/>
</dbReference>
<evidence type="ECO:0000256" key="3">
    <source>
        <dbReference type="ARBA" id="ARBA00022782"/>
    </source>
</evidence>
<dbReference type="GO" id="GO:0101006">
    <property type="term" value="F:protein histidine phosphatase activity"/>
    <property type="evidence" value="ECO:0007669"/>
    <property type="project" value="TreeGrafter"/>
</dbReference>
<organism evidence="8 9">
    <name type="scientific">Drosophila ananassae</name>
    <name type="common">Fruit fly</name>
    <dbReference type="NCBI Taxonomy" id="7217"/>
    <lineage>
        <taxon>Eukaryota</taxon>
        <taxon>Metazoa</taxon>
        <taxon>Ecdysozoa</taxon>
        <taxon>Arthropoda</taxon>
        <taxon>Hexapoda</taxon>
        <taxon>Insecta</taxon>
        <taxon>Pterygota</taxon>
        <taxon>Neoptera</taxon>
        <taxon>Endopterygota</taxon>
        <taxon>Diptera</taxon>
        <taxon>Brachycera</taxon>
        <taxon>Muscomorpha</taxon>
        <taxon>Ephydroidea</taxon>
        <taxon>Drosophilidae</taxon>
        <taxon>Drosophila</taxon>
        <taxon>Sophophora</taxon>
    </lineage>
</organism>
<protein>
    <recommendedName>
        <fullName evidence="5">Sex-regulated protein janus-B</fullName>
    </recommendedName>
</protein>
<dbReference type="GeneID" id="6502728"/>
<name>B3MSV5_DROAN</name>
<dbReference type="Gene3D" id="3.50.20.20">
    <property type="entry name" value="Janus/Ocnus"/>
    <property type="match status" value="1"/>
</dbReference>
<dbReference type="InterPro" id="IPR007702">
    <property type="entry name" value="Janus"/>
</dbReference>
<dbReference type="GO" id="GO:0007548">
    <property type="term" value="P:sex differentiation"/>
    <property type="evidence" value="ECO:0007669"/>
    <property type="project" value="UniProtKB-KW"/>
</dbReference>
<dbReference type="EMBL" id="CH902623">
    <property type="protein sequence ID" value="EDV30345.2"/>
    <property type="molecule type" value="Genomic_DNA"/>
</dbReference>